<organism evidence="3 4">
    <name type="scientific">Streptomyces longisporus</name>
    <dbReference type="NCBI Taxonomy" id="1948"/>
    <lineage>
        <taxon>Bacteria</taxon>
        <taxon>Bacillati</taxon>
        <taxon>Actinomycetota</taxon>
        <taxon>Actinomycetes</taxon>
        <taxon>Kitasatosporales</taxon>
        <taxon>Streptomycetaceae</taxon>
        <taxon>Streptomyces</taxon>
    </lineage>
</organism>
<dbReference type="Proteomes" id="UP001501777">
    <property type="component" value="Unassembled WGS sequence"/>
</dbReference>
<evidence type="ECO:0000313" key="4">
    <source>
        <dbReference type="Proteomes" id="UP001501777"/>
    </source>
</evidence>
<proteinExistence type="predicted"/>
<name>A0ABP5YY13_STRLO</name>
<gene>
    <name evidence="3" type="ORF">GCM10010276_28390</name>
</gene>
<evidence type="ECO:0000256" key="1">
    <source>
        <dbReference type="SAM" id="MobiDB-lite"/>
    </source>
</evidence>
<feature type="compositionally biased region" description="Basic and acidic residues" evidence="1">
    <location>
        <begin position="61"/>
        <end position="79"/>
    </location>
</feature>
<feature type="transmembrane region" description="Helical" evidence="2">
    <location>
        <begin position="25"/>
        <end position="45"/>
    </location>
</feature>
<sequence length="79" mass="7801">MGAALAAVESSAGGGRFTRPALRRLAATAAVACAVWVGAVGTAVATTDTGEGVMHAIGRGLDLDDSPHTGAHHPEGHRS</sequence>
<evidence type="ECO:0000256" key="2">
    <source>
        <dbReference type="SAM" id="Phobius"/>
    </source>
</evidence>
<dbReference type="EMBL" id="BAAASG010000007">
    <property type="protein sequence ID" value="GAA2488084.1"/>
    <property type="molecule type" value="Genomic_DNA"/>
</dbReference>
<keyword evidence="2" id="KW-0472">Membrane</keyword>
<keyword evidence="4" id="KW-1185">Reference proteome</keyword>
<comment type="caution">
    <text evidence="3">The sequence shown here is derived from an EMBL/GenBank/DDBJ whole genome shotgun (WGS) entry which is preliminary data.</text>
</comment>
<protein>
    <submittedName>
        <fullName evidence="3">Uncharacterized protein</fullName>
    </submittedName>
</protein>
<evidence type="ECO:0000313" key="3">
    <source>
        <dbReference type="EMBL" id="GAA2488084.1"/>
    </source>
</evidence>
<keyword evidence="2" id="KW-0812">Transmembrane</keyword>
<reference evidence="4" key="1">
    <citation type="journal article" date="2019" name="Int. J. Syst. Evol. Microbiol.">
        <title>The Global Catalogue of Microorganisms (GCM) 10K type strain sequencing project: providing services to taxonomists for standard genome sequencing and annotation.</title>
        <authorList>
            <consortium name="The Broad Institute Genomics Platform"/>
            <consortium name="The Broad Institute Genome Sequencing Center for Infectious Disease"/>
            <person name="Wu L."/>
            <person name="Ma J."/>
        </authorList>
    </citation>
    <scope>NUCLEOTIDE SEQUENCE [LARGE SCALE GENOMIC DNA]</scope>
    <source>
        <strain evidence="4">JCM 4395</strain>
    </source>
</reference>
<dbReference type="RefSeq" id="WP_344400549.1">
    <property type="nucleotide sequence ID" value="NZ_BAAASG010000007.1"/>
</dbReference>
<accession>A0ABP5YY13</accession>
<keyword evidence="2" id="KW-1133">Transmembrane helix</keyword>
<feature type="region of interest" description="Disordered" evidence="1">
    <location>
        <begin position="58"/>
        <end position="79"/>
    </location>
</feature>